<dbReference type="InterPro" id="IPR041562">
    <property type="entry name" value="MCM_lid"/>
</dbReference>
<feature type="region of interest" description="Disordered" evidence="12">
    <location>
        <begin position="748"/>
        <end position="896"/>
    </location>
</feature>
<dbReference type="SUPFAM" id="SSF52540">
    <property type="entry name" value="P-loop containing nucleoside triphosphate hydrolases"/>
    <property type="match status" value="1"/>
</dbReference>
<dbReference type="SUPFAM" id="SSF50249">
    <property type="entry name" value="Nucleic acid-binding proteins"/>
    <property type="match status" value="1"/>
</dbReference>
<dbReference type="Gene3D" id="2.40.50.140">
    <property type="entry name" value="Nucleic acid-binding proteins"/>
    <property type="match status" value="1"/>
</dbReference>
<dbReference type="GO" id="GO:0005524">
    <property type="term" value="F:ATP binding"/>
    <property type="evidence" value="ECO:0007669"/>
    <property type="project" value="UniProtKB-UniRule"/>
</dbReference>
<feature type="compositionally biased region" description="Acidic residues" evidence="12">
    <location>
        <begin position="879"/>
        <end position="896"/>
    </location>
</feature>
<reference evidence="14 15" key="1">
    <citation type="submission" date="2017-01" db="EMBL/GenBank/DDBJ databases">
        <authorList>
            <person name="Mah S.A."/>
            <person name="Swanson W.J."/>
            <person name="Moy G.W."/>
            <person name="Vacquier V.D."/>
        </authorList>
    </citation>
    <scope>NUCLEOTIDE SEQUENCE [LARGE SCALE GENOMIC DNA]</scope>
    <source>
        <strain evidence="14 15">GSMNP</strain>
    </source>
</reference>
<dbReference type="InterPro" id="IPR008046">
    <property type="entry name" value="Mcm3"/>
</dbReference>
<comment type="similarity">
    <text evidence="2 10">Belongs to the MCM family.</text>
</comment>
<dbReference type="GO" id="GO:0017116">
    <property type="term" value="F:single-stranded DNA helicase activity"/>
    <property type="evidence" value="ECO:0007669"/>
    <property type="project" value="TreeGrafter"/>
</dbReference>
<dbReference type="InterPro" id="IPR056575">
    <property type="entry name" value="WH_MCM3_C"/>
</dbReference>
<dbReference type="GO" id="GO:0042555">
    <property type="term" value="C:MCM complex"/>
    <property type="evidence" value="ECO:0007669"/>
    <property type="project" value="UniProtKB-UniRule"/>
</dbReference>
<dbReference type="InterPro" id="IPR018525">
    <property type="entry name" value="MCM_CS"/>
</dbReference>
<evidence type="ECO:0000256" key="11">
    <source>
        <dbReference type="RuleBase" id="RU368061"/>
    </source>
</evidence>
<keyword evidence="7 10" id="KW-0067">ATP-binding</keyword>
<feature type="compositionally biased region" description="Polar residues" evidence="12">
    <location>
        <begin position="195"/>
        <end position="208"/>
    </location>
</feature>
<evidence type="ECO:0000256" key="4">
    <source>
        <dbReference type="ARBA" id="ARBA00022741"/>
    </source>
</evidence>
<proteinExistence type="inferred from homology"/>
<evidence type="ECO:0000256" key="8">
    <source>
        <dbReference type="ARBA" id="ARBA00023125"/>
    </source>
</evidence>
<keyword evidence="5 11" id="KW-0378">Hydrolase</keyword>
<dbReference type="GO" id="GO:0000727">
    <property type="term" value="P:double-strand break repair via break-induced replication"/>
    <property type="evidence" value="ECO:0007669"/>
    <property type="project" value="TreeGrafter"/>
</dbReference>
<protein>
    <recommendedName>
        <fullName evidence="11">DNA replication licensing factor MCM3</fullName>
        <ecNumber evidence="11">3.6.4.12</ecNumber>
    </recommendedName>
</protein>
<evidence type="ECO:0000256" key="12">
    <source>
        <dbReference type="SAM" id="MobiDB-lite"/>
    </source>
</evidence>
<dbReference type="PANTHER" id="PTHR11630:SF46">
    <property type="entry name" value="DNA REPLICATION LICENSING FACTOR MCM3-RELATED"/>
    <property type="match status" value="1"/>
</dbReference>
<keyword evidence="8 10" id="KW-0238">DNA-binding</keyword>
<dbReference type="GO" id="GO:0006279">
    <property type="term" value="P:premeiotic DNA replication"/>
    <property type="evidence" value="ECO:0007669"/>
    <property type="project" value="UniProtKB-ARBA"/>
</dbReference>
<dbReference type="PRINTS" id="PR01659">
    <property type="entry name" value="MCMPROTEIN3"/>
</dbReference>
<evidence type="ECO:0000256" key="7">
    <source>
        <dbReference type="ARBA" id="ARBA00022840"/>
    </source>
</evidence>
<dbReference type="InterPro" id="IPR003593">
    <property type="entry name" value="AAA+_ATPase"/>
</dbReference>
<dbReference type="STRING" id="133412.A0A1R1YHB9"/>
<dbReference type="SMART" id="SM00350">
    <property type="entry name" value="MCM"/>
    <property type="match status" value="1"/>
</dbReference>
<accession>A0A1R1YHB9</accession>
<dbReference type="PANTHER" id="PTHR11630">
    <property type="entry name" value="DNA REPLICATION LICENSING FACTOR MCM FAMILY MEMBER"/>
    <property type="match status" value="1"/>
</dbReference>
<dbReference type="GO" id="GO:0043596">
    <property type="term" value="C:nuclear replication fork"/>
    <property type="evidence" value="ECO:0007669"/>
    <property type="project" value="UniProtKB-ARBA"/>
</dbReference>
<dbReference type="Gene3D" id="3.40.50.300">
    <property type="entry name" value="P-loop containing nucleotide triphosphate hydrolases"/>
    <property type="match status" value="1"/>
</dbReference>
<dbReference type="AlphaFoldDB" id="A0A1R1YHB9"/>
<evidence type="ECO:0000259" key="13">
    <source>
        <dbReference type="PROSITE" id="PS50051"/>
    </source>
</evidence>
<dbReference type="SMART" id="SM00382">
    <property type="entry name" value="AAA"/>
    <property type="match status" value="1"/>
</dbReference>
<dbReference type="PROSITE" id="PS50051">
    <property type="entry name" value="MCM_2"/>
    <property type="match status" value="1"/>
</dbReference>
<evidence type="ECO:0000313" key="15">
    <source>
        <dbReference type="Proteomes" id="UP000187283"/>
    </source>
</evidence>
<dbReference type="GO" id="GO:0031261">
    <property type="term" value="C:DNA replication preinitiation complex"/>
    <property type="evidence" value="ECO:0007669"/>
    <property type="project" value="UniProtKB-ARBA"/>
</dbReference>
<dbReference type="GO" id="GO:0005656">
    <property type="term" value="C:nuclear pre-replicative complex"/>
    <property type="evidence" value="ECO:0007669"/>
    <property type="project" value="UniProtKB-ARBA"/>
</dbReference>
<feature type="compositionally biased region" description="Low complexity" evidence="12">
    <location>
        <begin position="800"/>
        <end position="813"/>
    </location>
</feature>
<dbReference type="EC" id="3.6.4.12" evidence="11"/>
<dbReference type="Pfam" id="PF23191">
    <property type="entry name" value="WHD_MCM3_C"/>
    <property type="match status" value="1"/>
</dbReference>
<dbReference type="Pfam" id="PF00493">
    <property type="entry name" value="MCM"/>
    <property type="match status" value="1"/>
</dbReference>
<comment type="subcellular location">
    <subcellularLocation>
        <location evidence="1 11">Nucleus</location>
    </subcellularLocation>
</comment>
<gene>
    <name evidence="14" type="ORF">AYI70_g352</name>
</gene>
<dbReference type="GO" id="GO:0016887">
    <property type="term" value="F:ATP hydrolysis activity"/>
    <property type="evidence" value="ECO:0007669"/>
    <property type="project" value="RHEA"/>
</dbReference>
<dbReference type="InterPro" id="IPR001208">
    <property type="entry name" value="MCM_dom"/>
</dbReference>
<keyword evidence="15" id="KW-1185">Reference proteome</keyword>
<keyword evidence="4 10" id="KW-0547">Nucleotide-binding</keyword>
<evidence type="ECO:0000256" key="5">
    <source>
        <dbReference type="ARBA" id="ARBA00022801"/>
    </source>
</evidence>
<dbReference type="Pfam" id="PF17855">
    <property type="entry name" value="MCM_lid"/>
    <property type="match status" value="1"/>
</dbReference>
<name>A0A1R1YHB9_9FUNG</name>
<dbReference type="InterPro" id="IPR027417">
    <property type="entry name" value="P-loop_NTPase"/>
</dbReference>
<sequence>MAMATARPYGDANIMGNLGTLADDLRKERTNFFKDFLNQDYAENEYRNELKRLAESGGGRLIVDLDNIREFDNDACEALLRQPSEYIPPFEAAATEIAREFYNPGAIQDSDIASAPGADGFYISIGFVGSFGSQHVSPRKLGADLLGKLVCIEGIVTRISLVRPKVVRSVHYSEKKQTFYAKNYKDQTSANHAFSDILNNTSSTSSSGYPKEDEEGNPLTTEFGLSYYANYQTINVQEMPERAPPGQLPRGVDIILEGDLVDTTKPGDRVLIVGIYRALAGKLIASTSGIFRSLVIASSIRGFGASSLVWSGNYANQTSSSTQKNSSSLSDIASIQLTDGDIENIRTISNRPDVVNLLSKSLAPSICGNSEIKQALLLLLLGGSELNLESGSHIRGDINMLMVGDPSTAKSQVLRYVLRIAPLAIATTGRGSSGVGLTAAVTTDKDTGERRLEAGAMVLADRGIVCIDEFDKMTDTDRVAIHEAMEQQTVTVSKAGIHTTLNARCSVVAAANPIYGRYDPSRPPHQNIALPDSLLSRFDLLFIVTDVADEQRDRELSQHVLNMHRYVPPGLDQGQPIDDVLDSSLIDIVGSNQSSENSRDSGLGADKAKSDCQIFEPSSEFIDLSVRSTRNTSGISSEKSKCLTTQFLRRYIYYAKTLIKPTLKKESAEYLSNAYADLRMQAATLSSGRKTGTPTTAPITPRTFETLIRLSTAHAKARLSPTIDEIDAKSAKDILSYALFRENFDKAPSVDKSEKPTDKSGNRRAAKKVKTGTLLDSDSDQSNDDENSANKQAKPRKSSSSKSSKNGKLSASSRRAEKLRRAANKKYKDLIDGDDDDDDREFKLNNDDDDLSPSPELLPVSRAQRSSRNKNQKISADERDSESDAISEIDEDNEIESEVVQTQARITPERFEIFKKAFQLAISQRLLVQTDDGSAWSISQDVLTSVNKIVTDQKLDSTEFTGDEVLYALDMLQSENRVFLSGDSVYMI</sequence>
<dbReference type="InterPro" id="IPR033762">
    <property type="entry name" value="MCM_OB"/>
</dbReference>
<feature type="region of interest" description="Disordered" evidence="12">
    <location>
        <begin position="195"/>
        <end position="217"/>
    </location>
</feature>
<dbReference type="Proteomes" id="UP000187283">
    <property type="component" value="Unassembled WGS sequence"/>
</dbReference>
<dbReference type="GO" id="GO:0003697">
    <property type="term" value="F:single-stranded DNA binding"/>
    <property type="evidence" value="ECO:0007669"/>
    <property type="project" value="TreeGrafter"/>
</dbReference>
<comment type="catalytic activity">
    <reaction evidence="11">
        <text>ATP + H2O = ADP + phosphate + H(+)</text>
        <dbReference type="Rhea" id="RHEA:13065"/>
        <dbReference type="ChEBI" id="CHEBI:15377"/>
        <dbReference type="ChEBI" id="CHEBI:15378"/>
        <dbReference type="ChEBI" id="CHEBI:30616"/>
        <dbReference type="ChEBI" id="CHEBI:43474"/>
        <dbReference type="ChEBI" id="CHEBI:456216"/>
        <dbReference type="EC" id="3.6.4.12"/>
    </reaction>
</comment>
<evidence type="ECO:0000256" key="9">
    <source>
        <dbReference type="ARBA" id="ARBA00023242"/>
    </source>
</evidence>
<feature type="compositionally biased region" description="Acidic residues" evidence="12">
    <location>
        <begin position="777"/>
        <end position="787"/>
    </location>
</feature>
<comment type="caution">
    <text evidence="14">The sequence shown here is derived from an EMBL/GenBank/DDBJ whole genome shotgun (WGS) entry which is preliminary data.</text>
</comment>
<dbReference type="InterPro" id="IPR027925">
    <property type="entry name" value="MCM_N"/>
</dbReference>
<feature type="compositionally biased region" description="Basic and acidic residues" evidence="12">
    <location>
        <begin position="748"/>
        <end position="761"/>
    </location>
</feature>
<evidence type="ECO:0000313" key="14">
    <source>
        <dbReference type="EMBL" id="OMJ26205.1"/>
    </source>
</evidence>
<keyword evidence="6 11" id="KW-0347">Helicase</keyword>
<evidence type="ECO:0000256" key="3">
    <source>
        <dbReference type="ARBA" id="ARBA00022705"/>
    </source>
</evidence>
<keyword evidence="9 11" id="KW-0539">Nucleus</keyword>
<dbReference type="Gene3D" id="3.30.1640.10">
    <property type="entry name" value="mini-chromosome maintenance (MCM) complex, chain A, domain 1"/>
    <property type="match status" value="1"/>
</dbReference>
<comment type="function">
    <text evidence="11">Acts as component of the MCM2-7 complex (MCM complex) which is the replicative helicase essential for 'once per cell cycle' DNA replication initiation and elongation in eukaryotic cells. The active ATPase sites in the MCM2-7 ring are formed through the interaction surfaces of two neighboring subunits such that a critical structure of a conserved arginine finger motif is provided in trans relative to the ATP-binding site of the Walker A box of the adjacent subunit. The six ATPase active sites, however, are likely to contribute differentially to the complex helicase activity.</text>
</comment>
<organism evidence="14 15">
    <name type="scientific">Smittium culicis</name>
    <dbReference type="NCBI Taxonomy" id="133412"/>
    <lineage>
        <taxon>Eukaryota</taxon>
        <taxon>Fungi</taxon>
        <taxon>Fungi incertae sedis</taxon>
        <taxon>Zoopagomycota</taxon>
        <taxon>Kickxellomycotina</taxon>
        <taxon>Harpellomycetes</taxon>
        <taxon>Harpellales</taxon>
        <taxon>Legeriomycetaceae</taxon>
        <taxon>Smittium</taxon>
    </lineage>
</organism>
<evidence type="ECO:0000256" key="1">
    <source>
        <dbReference type="ARBA" id="ARBA00004123"/>
    </source>
</evidence>
<dbReference type="InterPro" id="IPR012340">
    <property type="entry name" value="NA-bd_OB-fold"/>
</dbReference>
<dbReference type="PRINTS" id="PR01657">
    <property type="entry name" value="MCMFAMILY"/>
</dbReference>
<evidence type="ECO:0000256" key="10">
    <source>
        <dbReference type="RuleBase" id="RU004070"/>
    </source>
</evidence>
<evidence type="ECO:0000256" key="6">
    <source>
        <dbReference type="ARBA" id="ARBA00022806"/>
    </source>
</evidence>
<dbReference type="GO" id="GO:1902975">
    <property type="term" value="P:mitotic DNA replication initiation"/>
    <property type="evidence" value="ECO:0007669"/>
    <property type="project" value="TreeGrafter"/>
</dbReference>
<dbReference type="OrthoDB" id="1882346at2759"/>
<feature type="compositionally biased region" description="Basic and acidic residues" evidence="12">
    <location>
        <begin position="814"/>
        <end position="831"/>
    </location>
</feature>
<comment type="subunit">
    <text evidence="11">Component of the MCM2-7 complex.</text>
</comment>
<keyword evidence="3 11" id="KW-0235">DNA replication</keyword>
<feature type="domain" description="MCM C-terminal AAA(+) ATPase" evidence="13">
    <location>
        <begin position="354"/>
        <end position="560"/>
    </location>
</feature>
<dbReference type="InterPro" id="IPR031327">
    <property type="entry name" value="MCM"/>
</dbReference>
<dbReference type="PROSITE" id="PS00847">
    <property type="entry name" value="MCM_1"/>
    <property type="match status" value="1"/>
</dbReference>
<dbReference type="Pfam" id="PF14551">
    <property type="entry name" value="MCM_N"/>
    <property type="match status" value="1"/>
</dbReference>
<dbReference type="Gene3D" id="2.20.28.10">
    <property type="match status" value="1"/>
</dbReference>
<dbReference type="EMBL" id="LSSN01000053">
    <property type="protein sequence ID" value="OMJ26205.1"/>
    <property type="molecule type" value="Genomic_DNA"/>
</dbReference>
<dbReference type="Pfam" id="PF17207">
    <property type="entry name" value="MCM_OB"/>
    <property type="match status" value="1"/>
</dbReference>
<evidence type="ECO:0000256" key="2">
    <source>
        <dbReference type="ARBA" id="ARBA00008010"/>
    </source>
</evidence>
<dbReference type="GO" id="GO:0006271">
    <property type="term" value="P:DNA strand elongation involved in DNA replication"/>
    <property type="evidence" value="ECO:0007669"/>
    <property type="project" value="TreeGrafter"/>
</dbReference>